<evidence type="ECO:0000256" key="5">
    <source>
        <dbReference type="ARBA" id="ARBA00022692"/>
    </source>
</evidence>
<dbReference type="AlphaFoldDB" id="A0A8C8B2H6"/>
<evidence type="ECO:0000256" key="8">
    <source>
        <dbReference type="ARBA" id="ARBA00022989"/>
    </source>
</evidence>
<keyword evidence="9 16" id="KW-0472">Membrane</keyword>
<keyword evidence="7" id="KW-0677">Repeat</keyword>
<evidence type="ECO:0000256" key="7">
    <source>
        <dbReference type="ARBA" id="ARBA00022737"/>
    </source>
</evidence>
<evidence type="ECO:0000313" key="20">
    <source>
        <dbReference type="Proteomes" id="UP000694552"/>
    </source>
</evidence>
<evidence type="ECO:0000256" key="6">
    <source>
        <dbReference type="ARBA" id="ARBA00022729"/>
    </source>
</evidence>
<feature type="transmembrane region" description="Helical" evidence="16">
    <location>
        <begin position="535"/>
        <end position="557"/>
    </location>
</feature>
<evidence type="ECO:0000256" key="14">
    <source>
        <dbReference type="ARBA" id="ARBA00046724"/>
    </source>
</evidence>
<evidence type="ECO:0000256" key="1">
    <source>
        <dbReference type="ARBA" id="ARBA00004187"/>
    </source>
</evidence>
<evidence type="ECO:0000256" key="16">
    <source>
        <dbReference type="SAM" id="Phobius"/>
    </source>
</evidence>
<dbReference type="Ensembl" id="ENSOSUT00000011819.1">
    <property type="protein sequence ID" value="ENSOSUP00000011425.1"/>
    <property type="gene ID" value="ENSOSUG00000008246.1"/>
</dbReference>
<dbReference type="InterPro" id="IPR036116">
    <property type="entry name" value="FN3_sf"/>
</dbReference>
<dbReference type="CDD" id="cd00063">
    <property type="entry name" value="FN3"/>
    <property type="match status" value="1"/>
</dbReference>
<feature type="compositionally biased region" description="Basic and acidic residues" evidence="15">
    <location>
        <begin position="636"/>
        <end position="647"/>
    </location>
</feature>
<evidence type="ECO:0000256" key="12">
    <source>
        <dbReference type="ARBA" id="ARBA00023180"/>
    </source>
</evidence>
<dbReference type="InterPro" id="IPR003961">
    <property type="entry name" value="FN3_dom"/>
</dbReference>
<sequence>MTGSGEALALHVLLCCLCGGAANIKCSGHVWIEPAPVVQMGSNISINCLSTFGCPWAKFSIFLNYTPVEGPLHPLNSSTVQLQLRDFQMPVGAVACFIICPNSEGRQLVCGTDIHAGYPPDPPNNLTCSIHEYSEQLVCTWDAGRPTHLHTHYTLHLRSMVEAAEEEDAEEEEVFPAGSPVPLSALRSGGRYSAWVQASNALGAAHSAPRLLDLQELVVPALPLVTGAETMETSSSPITIIHWRRQTLLENVRCEERHKATGTPEWHVAAWDEVAQHGPRSQHDLQSNTQYVFQVRCRLSPADSPWSAWSPPFLYTTPEAAPAVAPDVWRRLGPTFPNGSHEVTILIKPLPPRDARGRILGYTVLAESPGASLLLCNTSSTSCSVQVPPGARALHVTAHNSKGASSPASIPLGWGGSSQAEFPAPMAMEVKAENHSRVLVAWQPPQSSRRSPLWFIVEWVSTTQYSQEEQYFWKKVPYQATQMYIQEEAVAGGHINVSVYAVYPDGVSKPSSSQVPSEDHLLGSTYSELSYDDDVGVFLGLGVSMVILSVVFLFLMFKKSARKRIKATVVSLLPKWLFEDFPHLENSNVVKSLQKSDFTTNCFREPFLDTSDPTVMEIEEVPVHKDYKTVATRSKPSREVPEAREHPGSTAPASIVTPEQISDYKPQVSDGNPLGYVATNIYQTQLPTPLPEPEVNVFFRDYTSPVPQLWDGEGGEPHVCLLEKINLILNNSRSGQSHMFALSQGGPGSLPENQWGHMLASDVQEQTLVPDELVSCLRAMNRESVDIKTCFPQSIGRLF</sequence>
<feature type="region of interest" description="Disordered" evidence="15">
    <location>
        <begin position="631"/>
        <end position="659"/>
    </location>
</feature>
<dbReference type="GO" id="GO:0016323">
    <property type="term" value="C:basolateral plasma membrane"/>
    <property type="evidence" value="ECO:0007669"/>
    <property type="project" value="UniProtKB-SubCell"/>
</dbReference>
<keyword evidence="12" id="KW-0325">Glycoprotein</keyword>
<accession>A0A8C8B2H6</accession>
<dbReference type="Gene3D" id="2.60.40.10">
    <property type="entry name" value="Immunoglobulins"/>
    <property type="match status" value="4"/>
</dbReference>
<keyword evidence="10" id="KW-1015">Disulfide bond</keyword>
<dbReference type="GO" id="GO:0004896">
    <property type="term" value="F:cytokine receptor activity"/>
    <property type="evidence" value="ECO:0007669"/>
    <property type="project" value="InterPro"/>
</dbReference>
<comment type="subcellular location">
    <subcellularLocation>
        <location evidence="1">Basolateral cell membrane</location>
    </subcellularLocation>
    <subcellularLocation>
        <location evidence="2">Membrane</location>
        <topology evidence="2">Single-pass type I membrane protein</topology>
    </subcellularLocation>
</comment>
<feature type="domain" description="Fibronectin type-III" evidence="18">
    <location>
        <begin position="424"/>
        <end position="524"/>
    </location>
</feature>
<reference evidence="19" key="1">
    <citation type="submission" date="2025-08" db="UniProtKB">
        <authorList>
            <consortium name="Ensembl"/>
        </authorList>
    </citation>
    <scope>IDENTIFICATION</scope>
</reference>
<evidence type="ECO:0000256" key="15">
    <source>
        <dbReference type="SAM" id="MobiDB-lite"/>
    </source>
</evidence>
<dbReference type="Proteomes" id="UP000694552">
    <property type="component" value="Unplaced"/>
</dbReference>
<comment type="similarity">
    <text evidence="3">Belongs to the type I cytokine receptor family. Type 2 subfamily.</text>
</comment>
<comment type="subunit">
    <text evidence="14">Present as a mixture of monomers and dimers. The phosphorylated receptor binds a number of SH2 domain-containing proteins such as JAK2, STAT3, PTPN11, and SOCS3. Interaction with SOCS3 inhibits JAK/STAT signaling and MAPK cascade.</text>
</comment>
<keyword evidence="20" id="KW-1185">Reference proteome</keyword>
<feature type="domain" description="Fibronectin type-III" evidence="18">
    <location>
        <begin position="122"/>
        <end position="221"/>
    </location>
</feature>
<keyword evidence="11" id="KW-0675">Receptor</keyword>
<dbReference type="InterPro" id="IPR052672">
    <property type="entry name" value="Type1_Cytokine_Rcpt_Type2"/>
</dbReference>
<dbReference type="PANTHER" id="PTHR48423">
    <property type="entry name" value="INTERLEUKIN-27 RECEPTOR SUBUNIT ALPHA"/>
    <property type="match status" value="1"/>
</dbReference>
<reference evidence="19" key="2">
    <citation type="submission" date="2025-09" db="UniProtKB">
        <authorList>
            <consortium name="Ensembl"/>
        </authorList>
    </citation>
    <scope>IDENTIFICATION</scope>
</reference>
<dbReference type="InterPro" id="IPR003531">
    <property type="entry name" value="Hempt_rcpt_S_F1_CS"/>
</dbReference>
<keyword evidence="5 16" id="KW-0812">Transmembrane</keyword>
<dbReference type="InterPro" id="IPR003529">
    <property type="entry name" value="Hematopoietin_rcpt_Gp130_CS"/>
</dbReference>
<evidence type="ECO:0000313" key="19">
    <source>
        <dbReference type="Ensembl" id="ENSOSUP00000011425.1"/>
    </source>
</evidence>
<dbReference type="SMART" id="SM00060">
    <property type="entry name" value="FN3"/>
    <property type="match status" value="3"/>
</dbReference>
<dbReference type="PANTHER" id="PTHR48423:SF2">
    <property type="entry name" value="INTERLEUKIN-12 RECEPTOR SUBUNIT BETA-2"/>
    <property type="match status" value="1"/>
</dbReference>
<dbReference type="PROSITE" id="PS01353">
    <property type="entry name" value="HEMATOPO_REC_L_F2"/>
    <property type="match status" value="1"/>
</dbReference>
<name>A0A8C8B2H6_9STRI</name>
<evidence type="ECO:0000256" key="11">
    <source>
        <dbReference type="ARBA" id="ARBA00023170"/>
    </source>
</evidence>
<evidence type="ECO:0000259" key="18">
    <source>
        <dbReference type="PROSITE" id="PS50853"/>
    </source>
</evidence>
<dbReference type="PROSITE" id="PS50853">
    <property type="entry name" value="FN3"/>
    <property type="match status" value="2"/>
</dbReference>
<dbReference type="InterPro" id="IPR013783">
    <property type="entry name" value="Ig-like_fold"/>
</dbReference>
<feature type="signal peptide" evidence="17">
    <location>
        <begin position="1"/>
        <end position="22"/>
    </location>
</feature>
<proteinExistence type="inferred from homology"/>
<evidence type="ECO:0000256" key="13">
    <source>
        <dbReference type="ARBA" id="ARBA00031601"/>
    </source>
</evidence>
<evidence type="ECO:0000256" key="2">
    <source>
        <dbReference type="ARBA" id="ARBA00004479"/>
    </source>
</evidence>
<organism evidence="19 20">
    <name type="scientific">Otus sunia</name>
    <name type="common">Oriental scops-owl</name>
    <dbReference type="NCBI Taxonomy" id="257818"/>
    <lineage>
        <taxon>Eukaryota</taxon>
        <taxon>Metazoa</taxon>
        <taxon>Chordata</taxon>
        <taxon>Craniata</taxon>
        <taxon>Vertebrata</taxon>
        <taxon>Euteleostomi</taxon>
        <taxon>Archelosauria</taxon>
        <taxon>Archosauria</taxon>
        <taxon>Dinosauria</taxon>
        <taxon>Saurischia</taxon>
        <taxon>Theropoda</taxon>
        <taxon>Coelurosauria</taxon>
        <taxon>Aves</taxon>
        <taxon>Neognathae</taxon>
        <taxon>Neoaves</taxon>
        <taxon>Telluraves</taxon>
        <taxon>Strigiformes</taxon>
        <taxon>Strigidae</taxon>
        <taxon>Otus</taxon>
    </lineage>
</organism>
<keyword evidence="8 16" id="KW-1133">Transmembrane helix</keyword>
<protein>
    <recommendedName>
        <fullName evidence="4">Leptin receptor</fullName>
    </recommendedName>
    <alternativeName>
        <fullName evidence="13">OB receptor</fullName>
    </alternativeName>
</protein>
<dbReference type="PROSITE" id="PS01355">
    <property type="entry name" value="HEMATOPO_REC_S_F1"/>
    <property type="match status" value="1"/>
</dbReference>
<keyword evidence="6 17" id="KW-0732">Signal</keyword>
<dbReference type="SUPFAM" id="SSF49265">
    <property type="entry name" value="Fibronectin type III"/>
    <property type="match status" value="4"/>
</dbReference>
<evidence type="ECO:0000256" key="17">
    <source>
        <dbReference type="SAM" id="SignalP"/>
    </source>
</evidence>
<feature type="chain" id="PRO_5034709638" description="Leptin receptor" evidence="17">
    <location>
        <begin position="23"/>
        <end position="799"/>
    </location>
</feature>
<evidence type="ECO:0000256" key="4">
    <source>
        <dbReference type="ARBA" id="ARBA00019169"/>
    </source>
</evidence>
<evidence type="ECO:0000256" key="3">
    <source>
        <dbReference type="ARBA" id="ARBA00008921"/>
    </source>
</evidence>
<evidence type="ECO:0000256" key="9">
    <source>
        <dbReference type="ARBA" id="ARBA00023136"/>
    </source>
</evidence>
<evidence type="ECO:0000256" key="10">
    <source>
        <dbReference type="ARBA" id="ARBA00023157"/>
    </source>
</evidence>